<feature type="domain" description="TonB-dependent receptor-like beta-barrel" evidence="14">
    <location>
        <begin position="263"/>
        <end position="627"/>
    </location>
</feature>
<evidence type="ECO:0000256" key="4">
    <source>
        <dbReference type="ARBA" id="ARBA00022496"/>
    </source>
</evidence>
<evidence type="ECO:0000256" key="7">
    <source>
        <dbReference type="ARBA" id="ARBA00023065"/>
    </source>
</evidence>
<dbReference type="InterPro" id="IPR000531">
    <property type="entry name" value="Beta-barrel_TonB"/>
</dbReference>
<dbReference type="GO" id="GO:0006826">
    <property type="term" value="P:iron ion transport"/>
    <property type="evidence" value="ECO:0007669"/>
    <property type="project" value="UniProtKB-KW"/>
</dbReference>
<evidence type="ECO:0000256" key="12">
    <source>
        <dbReference type="RuleBase" id="RU003357"/>
    </source>
</evidence>
<reference evidence="16 17" key="1">
    <citation type="submission" date="2017-10" db="EMBL/GenBank/DDBJ databases">
        <title>Genome sequence of Caulobacter mirabilis FWC38.</title>
        <authorList>
            <person name="Fiebig A."/>
            <person name="Crosson S."/>
        </authorList>
    </citation>
    <scope>NUCLEOTIDE SEQUENCE [LARGE SCALE GENOMIC DNA]</scope>
    <source>
        <strain evidence="16 17">FWC 38</strain>
    </source>
</reference>
<dbReference type="KEGG" id="cmb:CSW64_11285"/>
<evidence type="ECO:0000256" key="10">
    <source>
        <dbReference type="ARBA" id="ARBA00023237"/>
    </source>
</evidence>
<comment type="similarity">
    <text evidence="11 12">Belongs to the TonB-dependent receptor family.</text>
</comment>
<organism evidence="16 17">
    <name type="scientific">Caulobacter mirabilis</name>
    <dbReference type="NCBI Taxonomy" id="69666"/>
    <lineage>
        <taxon>Bacteria</taxon>
        <taxon>Pseudomonadati</taxon>
        <taxon>Pseudomonadota</taxon>
        <taxon>Alphaproteobacteria</taxon>
        <taxon>Caulobacterales</taxon>
        <taxon>Caulobacteraceae</taxon>
        <taxon>Caulobacter</taxon>
    </lineage>
</organism>
<comment type="subcellular location">
    <subcellularLocation>
        <location evidence="1 11">Cell outer membrane</location>
        <topology evidence="1 11">Multi-pass membrane protein</topology>
    </subcellularLocation>
</comment>
<dbReference type="InterPro" id="IPR012910">
    <property type="entry name" value="Plug_dom"/>
</dbReference>
<dbReference type="AlphaFoldDB" id="A0A2D2AY55"/>
<gene>
    <name evidence="16" type="ORF">CSW64_11285</name>
</gene>
<evidence type="ECO:0000256" key="2">
    <source>
        <dbReference type="ARBA" id="ARBA00022448"/>
    </source>
</evidence>
<proteinExistence type="inferred from homology"/>
<dbReference type="SUPFAM" id="SSF56935">
    <property type="entry name" value="Porins"/>
    <property type="match status" value="1"/>
</dbReference>
<keyword evidence="8 12" id="KW-0798">TonB box</keyword>
<evidence type="ECO:0000256" key="11">
    <source>
        <dbReference type="PROSITE-ProRule" id="PRU01360"/>
    </source>
</evidence>
<evidence type="ECO:0000256" key="6">
    <source>
        <dbReference type="ARBA" id="ARBA00023004"/>
    </source>
</evidence>
<evidence type="ECO:0000313" key="16">
    <source>
        <dbReference type="EMBL" id="ATQ42950.1"/>
    </source>
</evidence>
<dbReference type="Proteomes" id="UP000228945">
    <property type="component" value="Chromosome"/>
</dbReference>
<dbReference type="InterPro" id="IPR036942">
    <property type="entry name" value="Beta-barrel_TonB_sf"/>
</dbReference>
<evidence type="ECO:0000259" key="14">
    <source>
        <dbReference type="Pfam" id="PF00593"/>
    </source>
</evidence>
<dbReference type="RefSeq" id="WP_099622202.1">
    <property type="nucleotide sequence ID" value="NZ_CP024201.1"/>
</dbReference>
<keyword evidence="13" id="KW-0732">Signal</keyword>
<dbReference type="OrthoDB" id="9796221at2"/>
<keyword evidence="17" id="KW-1185">Reference proteome</keyword>
<dbReference type="EMBL" id="CP024201">
    <property type="protein sequence ID" value="ATQ42950.1"/>
    <property type="molecule type" value="Genomic_DNA"/>
</dbReference>
<evidence type="ECO:0000256" key="9">
    <source>
        <dbReference type="ARBA" id="ARBA00023136"/>
    </source>
</evidence>
<dbReference type="Gene3D" id="2.40.170.20">
    <property type="entry name" value="TonB-dependent receptor, beta-barrel domain"/>
    <property type="match status" value="1"/>
</dbReference>
<keyword evidence="4" id="KW-0410">Iron transport</keyword>
<keyword evidence="7" id="KW-0406">Ion transport</keyword>
<keyword evidence="2 11" id="KW-0813">Transport</keyword>
<dbReference type="CDD" id="cd01347">
    <property type="entry name" value="ligand_gated_channel"/>
    <property type="match status" value="1"/>
</dbReference>
<keyword evidence="9 11" id="KW-0472">Membrane</keyword>
<keyword evidence="16" id="KW-0675">Receptor</keyword>
<dbReference type="PANTHER" id="PTHR32552">
    <property type="entry name" value="FERRICHROME IRON RECEPTOR-RELATED"/>
    <property type="match status" value="1"/>
</dbReference>
<accession>A0A2D2AY55</accession>
<evidence type="ECO:0000256" key="13">
    <source>
        <dbReference type="SAM" id="SignalP"/>
    </source>
</evidence>
<dbReference type="Pfam" id="PF00593">
    <property type="entry name" value="TonB_dep_Rec_b-barrel"/>
    <property type="match status" value="1"/>
</dbReference>
<evidence type="ECO:0000259" key="15">
    <source>
        <dbReference type="Pfam" id="PF07715"/>
    </source>
</evidence>
<keyword evidence="6" id="KW-0408">Iron</keyword>
<evidence type="ECO:0000256" key="8">
    <source>
        <dbReference type="ARBA" id="ARBA00023077"/>
    </source>
</evidence>
<dbReference type="Pfam" id="PF07715">
    <property type="entry name" value="Plug"/>
    <property type="match status" value="1"/>
</dbReference>
<feature type="domain" description="TonB-dependent receptor plug" evidence="15">
    <location>
        <begin position="53"/>
        <end position="150"/>
    </location>
</feature>
<evidence type="ECO:0000256" key="3">
    <source>
        <dbReference type="ARBA" id="ARBA00022452"/>
    </source>
</evidence>
<dbReference type="GO" id="GO:0009279">
    <property type="term" value="C:cell outer membrane"/>
    <property type="evidence" value="ECO:0007669"/>
    <property type="project" value="UniProtKB-SubCell"/>
</dbReference>
<name>A0A2D2AY55_9CAUL</name>
<dbReference type="PANTHER" id="PTHR32552:SF81">
    <property type="entry name" value="TONB-DEPENDENT OUTER MEMBRANE RECEPTOR"/>
    <property type="match status" value="1"/>
</dbReference>
<evidence type="ECO:0000256" key="5">
    <source>
        <dbReference type="ARBA" id="ARBA00022692"/>
    </source>
</evidence>
<feature type="signal peptide" evidence="13">
    <location>
        <begin position="1"/>
        <end position="23"/>
    </location>
</feature>
<sequence length="662" mass="72701">MKSVKLWLLGASVLTSLGTQAQAQTEKSLEIEPIFVTASKRAQTLDTLDGQALIVRGDDIALARAVTLDQLGSVVGDLTARQRASKTYLSLTLRGQSSVDFYNPTVQIYLDGVPQDQATFGQALPLNLQQVEVLYGPQSTLYGRGAMGGVVNLVSSAPDGRTFIAQGEVAERTRGASALGDLTLGKGVFLELSGGYREEDGEYRSPADGSRLGDSTSINGRARLRIAPEDRPFSALLTVSRMDVRSQEEQYVLAPNLESRIVFPAENRYRLTHDLVSLRIDGEIGDARLTSVTAYQDRDYQRMVMSILSPETQETFTQELRLSSDASADARLSYVAGLAYEHTDFTFARPAYGQSAAQTLETYAAFGEATRRFGEKLDITAGLRLDKHSVKATAGQSGVFLSREKDFSSVSPKLAIGYQWRDDTRLYAQVSSGYKAGGFSRFVTPTTVGFSYRPEKLWNLEAGLRARRLDDRLQMSAAVYVTRSEDYQYYVGFAPSQYLSNVGEVESKGAEVRLDWQVDADWRIETRAAYNQARFTAYSNPTNPTADLTGNTLPYAPRWTGRAALTRRFALPGAFGALEAQVGATYSGRYWFEESNALGQGAFVLYDARLSWRPKPEIAVDLYGENLGDEIYAPYGVAFGPGVNVYQVGSGRQIGVRVRAAY</sequence>
<dbReference type="PROSITE" id="PS52016">
    <property type="entry name" value="TONB_DEPENDENT_REC_3"/>
    <property type="match status" value="1"/>
</dbReference>
<dbReference type="InterPro" id="IPR039426">
    <property type="entry name" value="TonB-dep_rcpt-like"/>
</dbReference>
<keyword evidence="5 11" id="KW-0812">Transmembrane</keyword>
<keyword evidence="3 11" id="KW-1134">Transmembrane beta strand</keyword>
<feature type="chain" id="PRO_5013743134" evidence="13">
    <location>
        <begin position="24"/>
        <end position="662"/>
    </location>
</feature>
<evidence type="ECO:0000256" key="1">
    <source>
        <dbReference type="ARBA" id="ARBA00004571"/>
    </source>
</evidence>
<evidence type="ECO:0000313" key="17">
    <source>
        <dbReference type="Proteomes" id="UP000228945"/>
    </source>
</evidence>
<protein>
    <submittedName>
        <fullName evidence="16">TonB-dependent receptor</fullName>
    </submittedName>
</protein>
<keyword evidence="10 11" id="KW-0998">Cell outer membrane</keyword>